<protein>
    <submittedName>
        <fullName evidence="1">Uncharacterized protein</fullName>
    </submittedName>
</protein>
<organism evidence="1 2">
    <name type="scientific">Neorhizobium galegae bv. officinalis</name>
    <dbReference type="NCBI Taxonomy" id="323656"/>
    <lineage>
        <taxon>Bacteria</taxon>
        <taxon>Pseudomonadati</taxon>
        <taxon>Pseudomonadota</taxon>
        <taxon>Alphaproteobacteria</taxon>
        <taxon>Hyphomicrobiales</taxon>
        <taxon>Rhizobiaceae</taxon>
        <taxon>Rhizobium/Agrobacterium group</taxon>
        <taxon>Neorhizobium</taxon>
    </lineage>
</organism>
<dbReference type="RefSeq" id="WP_046666724.1">
    <property type="nucleotide sequence ID" value="NZ_CCRH01000006.1"/>
</dbReference>
<dbReference type="AlphaFoldDB" id="A0A0T7FIP6"/>
<evidence type="ECO:0000313" key="1">
    <source>
        <dbReference type="EMBL" id="CDZ34906.1"/>
    </source>
</evidence>
<reference evidence="1 2" key="1">
    <citation type="submission" date="2014-08" db="EMBL/GenBank/DDBJ databases">
        <authorList>
            <person name="Chen Y.-H."/>
        </authorList>
    </citation>
    <scope>NUCLEOTIDE SEQUENCE [LARGE SCALE GENOMIC DNA]</scope>
</reference>
<dbReference type="Proteomes" id="UP000046176">
    <property type="component" value="Unassembled WGS sequence"/>
</dbReference>
<evidence type="ECO:0000313" key="2">
    <source>
        <dbReference type="Proteomes" id="UP000046176"/>
    </source>
</evidence>
<accession>A0A0T7FIP6</accession>
<name>A0A0T7FIP6_NEOGA</name>
<dbReference type="EMBL" id="CCRH01000006">
    <property type="protein sequence ID" value="CDZ34906.1"/>
    <property type="molecule type" value="Genomic_DNA"/>
</dbReference>
<dbReference type="OrthoDB" id="8362914at2"/>
<sequence length="71" mass="7606">MIKKLIISAVVLTALIVGKESRAAGVGGFARVLSENVATDRHDGAIIDVPVDRAPSPIRERLPILPAYHHI</sequence>
<proteinExistence type="predicted"/>
<gene>
    <name evidence="1" type="ORF">NGAL_HAMBI1145_25700</name>
</gene>